<proteinExistence type="predicted"/>
<keyword evidence="2" id="KW-0695">RNA-directed DNA polymerase</keyword>
<evidence type="ECO:0000256" key="1">
    <source>
        <dbReference type="SAM" id="MobiDB-lite"/>
    </source>
</evidence>
<organism evidence="2 3">
    <name type="scientific">Homarus americanus</name>
    <name type="common">American lobster</name>
    <dbReference type="NCBI Taxonomy" id="6706"/>
    <lineage>
        <taxon>Eukaryota</taxon>
        <taxon>Metazoa</taxon>
        <taxon>Ecdysozoa</taxon>
        <taxon>Arthropoda</taxon>
        <taxon>Crustacea</taxon>
        <taxon>Multicrustacea</taxon>
        <taxon>Malacostraca</taxon>
        <taxon>Eumalacostraca</taxon>
        <taxon>Eucarida</taxon>
        <taxon>Decapoda</taxon>
        <taxon>Pleocyemata</taxon>
        <taxon>Astacidea</taxon>
        <taxon>Nephropoidea</taxon>
        <taxon>Nephropidae</taxon>
        <taxon>Homarus</taxon>
    </lineage>
</organism>
<feature type="compositionally biased region" description="Polar residues" evidence="1">
    <location>
        <begin position="396"/>
        <end position="406"/>
    </location>
</feature>
<dbReference type="GO" id="GO:0003964">
    <property type="term" value="F:RNA-directed DNA polymerase activity"/>
    <property type="evidence" value="ECO:0007669"/>
    <property type="project" value="UniProtKB-KW"/>
</dbReference>
<reference evidence="2" key="1">
    <citation type="journal article" date="2021" name="Sci. Adv.">
        <title>The American lobster genome reveals insights on longevity, neural, and immune adaptations.</title>
        <authorList>
            <person name="Polinski J.M."/>
            <person name="Zimin A.V."/>
            <person name="Clark K.F."/>
            <person name="Kohn A.B."/>
            <person name="Sadowski N."/>
            <person name="Timp W."/>
            <person name="Ptitsyn A."/>
            <person name="Khanna P."/>
            <person name="Romanova D.Y."/>
            <person name="Williams P."/>
            <person name="Greenwood S.J."/>
            <person name="Moroz L.L."/>
            <person name="Walt D.R."/>
            <person name="Bodnar A.G."/>
        </authorList>
    </citation>
    <scope>NUCLEOTIDE SEQUENCE</scope>
    <source>
        <strain evidence="2">GMGI-L3</strain>
    </source>
</reference>
<protein>
    <submittedName>
        <fullName evidence="2">Putative RNA-directed DNA polymerase from mobile element jockey-like 68</fullName>
    </submittedName>
</protein>
<keyword evidence="2" id="KW-0548">Nucleotidyltransferase</keyword>
<dbReference type="EMBL" id="JAHLQT010000697">
    <property type="protein sequence ID" value="KAG7178183.1"/>
    <property type="molecule type" value="Genomic_DNA"/>
</dbReference>
<keyword evidence="3" id="KW-1185">Reference proteome</keyword>
<comment type="caution">
    <text evidence="2">The sequence shown here is derived from an EMBL/GenBank/DDBJ whole genome shotgun (WGS) entry which is preliminary data.</text>
</comment>
<name>A0A8J5NGL0_HOMAM</name>
<dbReference type="AlphaFoldDB" id="A0A8J5NGL0"/>
<evidence type="ECO:0000313" key="3">
    <source>
        <dbReference type="Proteomes" id="UP000747542"/>
    </source>
</evidence>
<feature type="compositionally biased region" description="Polar residues" evidence="1">
    <location>
        <begin position="325"/>
        <end position="341"/>
    </location>
</feature>
<feature type="region of interest" description="Disordered" evidence="1">
    <location>
        <begin position="318"/>
        <end position="414"/>
    </location>
</feature>
<evidence type="ECO:0000313" key="2">
    <source>
        <dbReference type="EMBL" id="KAG7178183.1"/>
    </source>
</evidence>
<gene>
    <name evidence="2" type="ORF">Hamer_G003974</name>
</gene>
<feature type="compositionally biased region" description="Polar residues" evidence="1">
    <location>
        <begin position="367"/>
        <end position="378"/>
    </location>
</feature>
<feature type="compositionally biased region" description="Basic and acidic residues" evidence="1">
    <location>
        <begin position="342"/>
        <end position="358"/>
    </location>
</feature>
<keyword evidence="2" id="KW-0808">Transferase</keyword>
<sequence length="414" mass="46729">MQTSIMPRKESPVNTNTPHAQRMKLAADGDPNQSFKMRAIGFHIIITQFVFNLHHCLVEFMAPKRPLKENNISDIDNMSPAIHQVAEPPTFAITTVMKYNIPKETEFNHAYEVVVALELENKNIKFSVNPNLVGDLILSPQDHNTAKILSEVTNLNGKTVKIIPLDPEEKTTKMVQLRYLLELPVEVIIKHPKVTKAERCVTIQDKSQTKQVLDKIEDTGTKSIHAGNHDKSVNSTTAVPELYKSKSTKHHIAWDTATPQATTHLNTPQPANLQAAFKEEHIKQMITIMIVTVSTIIRKQDTNTKNIIIAVMTRLTEKMQDDQTPKTPQLQVKQTTPLSQISDKKKNLPHERSFKTVKPEAPCNRSRGIQQQAQTVPKNQPPMSTPFLTDEEESDSTMNAESNYNTSDEEIMIE</sequence>
<accession>A0A8J5NGL0</accession>
<dbReference type="Proteomes" id="UP000747542">
    <property type="component" value="Unassembled WGS sequence"/>
</dbReference>